<keyword evidence="3" id="KW-0677">Repeat</keyword>
<dbReference type="GO" id="GO:0010467">
    <property type="term" value="P:gene expression"/>
    <property type="evidence" value="ECO:0007669"/>
    <property type="project" value="UniProtKB-ARBA"/>
</dbReference>
<reference evidence="8" key="1">
    <citation type="journal article" date="2021" name="IMA Fungus">
        <title>Genomic characterization of three marine fungi, including Emericellopsis atlantica sp. nov. with signatures of a generalist lifestyle and marine biomass degradation.</title>
        <authorList>
            <person name="Hagestad O.C."/>
            <person name="Hou L."/>
            <person name="Andersen J.H."/>
            <person name="Hansen E.H."/>
            <person name="Altermark B."/>
            <person name="Li C."/>
            <person name="Kuhnert E."/>
            <person name="Cox R.J."/>
            <person name="Crous P.W."/>
            <person name="Spatafora J.W."/>
            <person name="Lail K."/>
            <person name="Amirebrahimi M."/>
            <person name="Lipzen A."/>
            <person name="Pangilinan J."/>
            <person name="Andreopoulos W."/>
            <person name="Hayes R.D."/>
            <person name="Ng V."/>
            <person name="Grigoriev I.V."/>
            <person name="Jackson S.A."/>
            <person name="Sutton T.D.S."/>
            <person name="Dobson A.D.W."/>
            <person name="Rama T."/>
        </authorList>
    </citation>
    <scope>NUCLEOTIDE SEQUENCE</scope>
    <source>
        <strain evidence="8">TS7</strain>
    </source>
</reference>
<dbReference type="PANTHER" id="PTHR14978">
    <property type="entry name" value="BETA-CATENIN-LIKE PROTEIN 1 NUCLEAR ASSOCIATED PROTEIN"/>
    <property type="match status" value="1"/>
</dbReference>
<dbReference type="RefSeq" id="XP_046113695.1">
    <property type="nucleotide sequence ID" value="XM_046266516.1"/>
</dbReference>
<dbReference type="EMBL" id="MU251291">
    <property type="protein sequence ID" value="KAG9249771.1"/>
    <property type="molecule type" value="Genomic_DNA"/>
</dbReference>
<keyword evidence="9" id="KW-1185">Reference proteome</keyword>
<evidence type="ECO:0000259" key="7">
    <source>
        <dbReference type="SMART" id="SM01156"/>
    </source>
</evidence>
<dbReference type="Proteomes" id="UP000887229">
    <property type="component" value="Unassembled WGS sequence"/>
</dbReference>
<feature type="domain" description="Beta-catenin-like protein 1 N-terminal" evidence="7">
    <location>
        <begin position="85"/>
        <end position="193"/>
    </location>
</feature>
<proteinExistence type="predicted"/>
<dbReference type="AlphaFoldDB" id="A0A9P7ZDK7"/>
<dbReference type="SMART" id="SM01156">
    <property type="entry name" value="DUF1716"/>
    <property type="match status" value="1"/>
</dbReference>
<gene>
    <name evidence="8" type="ORF">F5Z01DRAFT_715402</name>
</gene>
<evidence type="ECO:0000256" key="2">
    <source>
        <dbReference type="ARBA" id="ARBA00022553"/>
    </source>
</evidence>
<protein>
    <submittedName>
        <fullName evidence="8">Catenin-beta-like protein</fullName>
    </submittedName>
</protein>
<dbReference type="InterPro" id="IPR039678">
    <property type="entry name" value="CTNNBL1"/>
</dbReference>
<dbReference type="InterPro" id="IPR013180">
    <property type="entry name" value="CTNNBL1_N"/>
</dbReference>
<evidence type="ECO:0000313" key="8">
    <source>
        <dbReference type="EMBL" id="KAG9249771.1"/>
    </source>
</evidence>
<evidence type="ECO:0000313" key="9">
    <source>
        <dbReference type="Proteomes" id="UP000887229"/>
    </source>
</evidence>
<dbReference type="GeneID" id="70297419"/>
<keyword evidence="2" id="KW-0597">Phosphoprotein</keyword>
<accession>A0A9P7ZDK7</accession>
<comment type="subcellular location">
    <subcellularLocation>
        <location evidence="1">Nucleus</location>
    </subcellularLocation>
</comment>
<dbReference type="FunFam" id="1.25.10.10:FF:001136">
    <property type="entry name" value="Beta-catenin-like protein 1"/>
    <property type="match status" value="1"/>
</dbReference>
<dbReference type="GO" id="GO:0005681">
    <property type="term" value="C:spliceosomal complex"/>
    <property type="evidence" value="ECO:0007669"/>
    <property type="project" value="TreeGrafter"/>
</dbReference>
<organism evidence="8 9">
    <name type="scientific">Emericellopsis atlantica</name>
    <dbReference type="NCBI Taxonomy" id="2614577"/>
    <lineage>
        <taxon>Eukaryota</taxon>
        <taxon>Fungi</taxon>
        <taxon>Dikarya</taxon>
        <taxon>Ascomycota</taxon>
        <taxon>Pezizomycotina</taxon>
        <taxon>Sordariomycetes</taxon>
        <taxon>Hypocreomycetidae</taxon>
        <taxon>Hypocreales</taxon>
        <taxon>Bionectriaceae</taxon>
        <taxon>Emericellopsis</taxon>
    </lineage>
</organism>
<feature type="compositionally biased region" description="Basic and acidic residues" evidence="6">
    <location>
        <begin position="50"/>
        <end position="59"/>
    </location>
</feature>
<dbReference type="InterPro" id="IPR011989">
    <property type="entry name" value="ARM-like"/>
</dbReference>
<keyword evidence="5" id="KW-0539">Nucleus</keyword>
<feature type="compositionally biased region" description="Basic and acidic residues" evidence="6">
    <location>
        <begin position="17"/>
        <end position="27"/>
    </location>
</feature>
<evidence type="ECO:0000256" key="4">
    <source>
        <dbReference type="ARBA" id="ARBA00023054"/>
    </source>
</evidence>
<keyword evidence="4" id="KW-0175">Coiled coil</keyword>
<dbReference type="PANTHER" id="PTHR14978:SF0">
    <property type="entry name" value="BETA-CATENIN-LIKE PROTEIN 1"/>
    <property type="match status" value="1"/>
</dbReference>
<evidence type="ECO:0000256" key="1">
    <source>
        <dbReference type="ARBA" id="ARBA00004123"/>
    </source>
</evidence>
<evidence type="ECO:0000256" key="6">
    <source>
        <dbReference type="SAM" id="MobiDB-lite"/>
    </source>
</evidence>
<dbReference type="OrthoDB" id="1898821at2759"/>
<sequence>MASADGSFRQSSATGKHKLDPIKDPNEIYKSAKHNIGGANRHIQTQPADETDHGQEHDPMSGGDEDFGPEMPPDDDEDRFFGGGLSKEESQIIDFVDDADDGRNVDKIDAGWLRKTALNFERRISKNAELRSKFESDPQKFIGSEADLDGDIKSLSVLAEHPELYPEFVRLGCVHSLIGLLAHENTDIAIDTIEIISELTDEDVGGDEGEVVMLLNAMLEADLLALLVSNLGRLNEDDESDRSGVYHALSVIENISLRVATATRVSQNPSMLDWLLQRLQRTESSVTQNRQYVAEILAILSQASADCRAHLIKLDVVDVLLQLVAVYRRRDPEKGGEEEEYVENLFEAVTCLVDEAEGKDKFVEAEGVELCLLMLKEGKMSKAPALRLLEHASTGSSAFNVCCKIVESGGLKPTFSLFAKTRDHRLSSHLVVIFASMLRVLPGDSAERIRTLAKFVEKDYAKVGKLMELRRHYGLRVKLAEQQNAEERKLASEQDAPDREIDWLSRRLDAGLFTLQTIDVVLAWLMVEDKGARPRIAELLAQEDLPLSVIKATLTEQMENLDTSQQDGQDLKDMLGTLVGFLR</sequence>
<feature type="compositionally biased region" description="Acidic residues" evidence="6">
    <location>
        <begin position="63"/>
        <end position="78"/>
    </location>
</feature>
<dbReference type="Pfam" id="PF08216">
    <property type="entry name" value="CTNNBL"/>
    <property type="match status" value="1"/>
</dbReference>
<dbReference type="InterPro" id="IPR016024">
    <property type="entry name" value="ARM-type_fold"/>
</dbReference>
<feature type="region of interest" description="Disordered" evidence="6">
    <location>
        <begin position="1"/>
        <end position="81"/>
    </location>
</feature>
<evidence type="ECO:0000256" key="5">
    <source>
        <dbReference type="ARBA" id="ARBA00023242"/>
    </source>
</evidence>
<dbReference type="SUPFAM" id="SSF48371">
    <property type="entry name" value="ARM repeat"/>
    <property type="match status" value="1"/>
</dbReference>
<comment type="caution">
    <text evidence="8">The sequence shown here is derived from an EMBL/GenBank/DDBJ whole genome shotgun (WGS) entry which is preliminary data.</text>
</comment>
<dbReference type="Gene3D" id="1.25.10.10">
    <property type="entry name" value="Leucine-rich Repeat Variant"/>
    <property type="match status" value="1"/>
</dbReference>
<evidence type="ECO:0000256" key="3">
    <source>
        <dbReference type="ARBA" id="ARBA00022737"/>
    </source>
</evidence>
<name>A0A9P7ZDK7_9HYPO</name>